<dbReference type="GeneID" id="81425931"/>
<organism evidence="2 3">
    <name type="scientific">Penicillium canariense</name>
    <dbReference type="NCBI Taxonomy" id="189055"/>
    <lineage>
        <taxon>Eukaryota</taxon>
        <taxon>Fungi</taxon>
        <taxon>Dikarya</taxon>
        <taxon>Ascomycota</taxon>
        <taxon>Pezizomycotina</taxon>
        <taxon>Eurotiomycetes</taxon>
        <taxon>Eurotiomycetidae</taxon>
        <taxon>Eurotiales</taxon>
        <taxon>Aspergillaceae</taxon>
        <taxon>Penicillium</taxon>
    </lineage>
</organism>
<dbReference type="Pfam" id="PF12937">
    <property type="entry name" value="F-box-like"/>
    <property type="match status" value="1"/>
</dbReference>
<proteinExistence type="predicted"/>
<protein>
    <recommendedName>
        <fullName evidence="1">F-box domain-containing protein</fullName>
    </recommendedName>
</protein>
<evidence type="ECO:0000313" key="2">
    <source>
        <dbReference type="EMBL" id="KAJ5169036.1"/>
    </source>
</evidence>
<evidence type="ECO:0000259" key="1">
    <source>
        <dbReference type="Pfam" id="PF12937"/>
    </source>
</evidence>
<comment type="caution">
    <text evidence="2">The sequence shown here is derived from an EMBL/GenBank/DDBJ whole genome shotgun (WGS) entry which is preliminary data.</text>
</comment>
<reference evidence="2" key="1">
    <citation type="submission" date="2022-11" db="EMBL/GenBank/DDBJ databases">
        <authorList>
            <person name="Petersen C."/>
        </authorList>
    </citation>
    <scope>NUCLEOTIDE SEQUENCE</scope>
    <source>
        <strain evidence="2">IBT 26290</strain>
    </source>
</reference>
<reference evidence="2" key="2">
    <citation type="journal article" date="2023" name="IMA Fungus">
        <title>Comparative genomic study of the Penicillium genus elucidates a diverse pangenome and 15 lateral gene transfer events.</title>
        <authorList>
            <person name="Petersen C."/>
            <person name="Sorensen T."/>
            <person name="Nielsen M.R."/>
            <person name="Sondergaard T.E."/>
            <person name="Sorensen J.L."/>
            <person name="Fitzpatrick D.A."/>
            <person name="Frisvad J.C."/>
            <person name="Nielsen K.L."/>
        </authorList>
    </citation>
    <scope>NUCLEOTIDE SEQUENCE</scope>
    <source>
        <strain evidence="2">IBT 26290</strain>
    </source>
</reference>
<dbReference type="InterPro" id="IPR001810">
    <property type="entry name" value="F-box_dom"/>
</dbReference>
<name>A0A9W9I9A8_9EURO</name>
<dbReference type="OrthoDB" id="4802432at2759"/>
<dbReference type="AlphaFoldDB" id="A0A9W9I9A8"/>
<evidence type="ECO:0000313" key="3">
    <source>
        <dbReference type="Proteomes" id="UP001149163"/>
    </source>
</evidence>
<gene>
    <name evidence="2" type="ORF">N7482_004630</name>
</gene>
<feature type="domain" description="F-box" evidence="1">
    <location>
        <begin position="4"/>
        <end position="35"/>
    </location>
</feature>
<dbReference type="RefSeq" id="XP_056545497.1">
    <property type="nucleotide sequence ID" value="XM_056686755.1"/>
</dbReference>
<dbReference type="EMBL" id="JAPQKN010000002">
    <property type="protein sequence ID" value="KAJ5169036.1"/>
    <property type="molecule type" value="Genomic_DNA"/>
</dbReference>
<accession>A0A9W9I9A8</accession>
<keyword evidence="3" id="KW-1185">Reference proteome</keyword>
<sequence length="498" mass="57255">MGTHLPQEILYLIATHLQDAEASLVPCTRVCREWQVGFEPFIYSKLIHVFSADGVSKEGCRRAMSLSHFQEVTSGKGLARRPLIRHLSYHIVVPVDLPDWQTRKQKGYNLENNVRHNNDIAFQSAIVDLFNTLTHWDPNLRLSIELALLGREAGKEPHTSDWDIAGEYRYDYKKGRTKSVPVYRAHFLDNGASLLPDVACIDRLCFNDDFPSHQIWAGSAMQIAQRCITLTEMILGLDEYIRPDHIEYIQARRQAVADGLLTMPHSLRVFRLLNEMESPWKQMMAGLNVLLSDNDFLSQNILYLSLSLRELKINQLSLTPDFLFPLDTESHPLPTTQSLYWPSLEVVELIGVPPRLPSGQWVAHPTPEDQIEIDEVEDWEMIICDYEEGNVSRPIFDREHFHRTLISLGHAARHMPFLRYMQYRLAHTPNFRFEFKPHGSSGKAEWLLYSLYRPDQRVADAWKCPLVQLDAKLPAMSIRTIIADWGQHIAGSQGNVKN</sequence>
<dbReference type="Proteomes" id="UP001149163">
    <property type="component" value="Unassembled WGS sequence"/>
</dbReference>